<dbReference type="Gene3D" id="3.30.200.20">
    <property type="entry name" value="Phosphorylase Kinase, domain 1"/>
    <property type="match status" value="1"/>
</dbReference>
<proteinExistence type="predicted"/>
<dbReference type="InterPro" id="IPR051678">
    <property type="entry name" value="AGP_Transferase"/>
</dbReference>
<organism evidence="2 3">
    <name type="scientific">Brachybacterium rhamnosum</name>
    <dbReference type="NCBI Taxonomy" id="173361"/>
    <lineage>
        <taxon>Bacteria</taxon>
        <taxon>Bacillati</taxon>
        <taxon>Actinomycetota</taxon>
        <taxon>Actinomycetes</taxon>
        <taxon>Micrococcales</taxon>
        <taxon>Dermabacteraceae</taxon>
        <taxon>Brachybacterium</taxon>
    </lineage>
</organism>
<dbReference type="Gene3D" id="3.90.1200.10">
    <property type="match status" value="1"/>
</dbReference>
<dbReference type="PANTHER" id="PTHR21310:SF42">
    <property type="entry name" value="BIFUNCTIONAL AAC_APH"/>
    <property type="match status" value="1"/>
</dbReference>
<dbReference type="SUPFAM" id="SSF56112">
    <property type="entry name" value="Protein kinase-like (PK-like)"/>
    <property type="match status" value="1"/>
</dbReference>
<comment type="caution">
    <text evidence="2">The sequence shown here is derived from an EMBL/GenBank/DDBJ whole genome shotgun (WGS) entry which is preliminary data.</text>
</comment>
<name>A0ABW4Q2S2_9MICO</name>
<dbReference type="InterPro" id="IPR011009">
    <property type="entry name" value="Kinase-like_dom_sf"/>
</dbReference>
<dbReference type="Pfam" id="PF01636">
    <property type="entry name" value="APH"/>
    <property type="match status" value="1"/>
</dbReference>
<sequence>MSADDALHEGQHSLTRAVAERLLREQAPAHVELPADAEIHLLTGAGTTSHVVRVGEELVARFPLIGEDPRAVRAALGREHAAMAELAGAIPVPAPRPLMIGRGGHGYPLPWSLQTWVPGEIATSTGAAGSVPLALDLAQLLKALRAVPTRGRTFSGTGRGGDLRAHDAWIAECLARSEHLLPVPELSRAWERWRELPREDVDVMSHQDLIPANLLLDGGAAPRLAGVLDSGGFGPADPALDLVVAWHLLDAGPRALLREHLRVPELTWRRGEAWAFAQAIGLVWYYERTSPAMAELGRSTLVRLLADAGS</sequence>
<accession>A0ABW4Q2S2</accession>
<protein>
    <submittedName>
        <fullName evidence="2">Phosphotransferase</fullName>
    </submittedName>
</protein>
<evidence type="ECO:0000313" key="2">
    <source>
        <dbReference type="EMBL" id="MFD1836625.1"/>
    </source>
</evidence>
<evidence type="ECO:0000259" key="1">
    <source>
        <dbReference type="Pfam" id="PF01636"/>
    </source>
</evidence>
<dbReference type="InterPro" id="IPR002575">
    <property type="entry name" value="Aminoglycoside_PTrfase"/>
</dbReference>
<gene>
    <name evidence="2" type="ORF">ACFSDA_16315</name>
</gene>
<evidence type="ECO:0000313" key="3">
    <source>
        <dbReference type="Proteomes" id="UP001597280"/>
    </source>
</evidence>
<feature type="domain" description="Aminoglycoside phosphotransferase" evidence="1">
    <location>
        <begin position="45"/>
        <end position="273"/>
    </location>
</feature>
<dbReference type="PANTHER" id="PTHR21310">
    <property type="entry name" value="AMINOGLYCOSIDE PHOSPHOTRANSFERASE-RELATED-RELATED"/>
    <property type="match status" value="1"/>
</dbReference>
<reference evidence="3" key="1">
    <citation type="journal article" date="2019" name="Int. J. Syst. Evol. Microbiol.">
        <title>The Global Catalogue of Microorganisms (GCM) 10K type strain sequencing project: providing services to taxonomists for standard genome sequencing and annotation.</title>
        <authorList>
            <consortium name="The Broad Institute Genomics Platform"/>
            <consortium name="The Broad Institute Genome Sequencing Center for Infectious Disease"/>
            <person name="Wu L."/>
            <person name="Ma J."/>
        </authorList>
    </citation>
    <scope>NUCLEOTIDE SEQUENCE [LARGE SCALE GENOMIC DNA]</scope>
    <source>
        <strain evidence="3">JCM 11650</strain>
    </source>
</reference>
<dbReference type="RefSeq" id="WP_343906535.1">
    <property type="nucleotide sequence ID" value="NZ_BAAAIS010000006.1"/>
</dbReference>
<dbReference type="EMBL" id="JBHUFL010000011">
    <property type="protein sequence ID" value="MFD1836625.1"/>
    <property type="molecule type" value="Genomic_DNA"/>
</dbReference>
<dbReference type="Proteomes" id="UP001597280">
    <property type="component" value="Unassembled WGS sequence"/>
</dbReference>
<keyword evidence="3" id="KW-1185">Reference proteome</keyword>